<organism evidence="6 7">
    <name type="scientific">Spirochaeta isovalerica</name>
    <dbReference type="NCBI Taxonomy" id="150"/>
    <lineage>
        <taxon>Bacteria</taxon>
        <taxon>Pseudomonadati</taxon>
        <taxon>Spirochaetota</taxon>
        <taxon>Spirochaetia</taxon>
        <taxon>Spirochaetales</taxon>
        <taxon>Spirochaetaceae</taxon>
        <taxon>Spirochaeta</taxon>
    </lineage>
</organism>
<dbReference type="Gene3D" id="3.40.50.300">
    <property type="entry name" value="P-loop containing nucleotide triphosphate hydrolases"/>
    <property type="match status" value="1"/>
</dbReference>
<accession>A0A841RAW9</accession>
<dbReference type="Proteomes" id="UP000587760">
    <property type="component" value="Unassembled WGS sequence"/>
</dbReference>
<dbReference type="RefSeq" id="WP_184746591.1">
    <property type="nucleotide sequence ID" value="NZ_JACHGJ010000003.1"/>
</dbReference>
<keyword evidence="2" id="KW-0813">Transport</keyword>
<evidence type="ECO:0000256" key="3">
    <source>
        <dbReference type="ARBA" id="ARBA00022741"/>
    </source>
</evidence>
<evidence type="ECO:0000259" key="5">
    <source>
        <dbReference type="PROSITE" id="PS50893"/>
    </source>
</evidence>
<dbReference type="InterPro" id="IPR050153">
    <property type="entry name" value="Metal_Ion_Import_ABC"/>
</dbReference>
<keyword evidence="7" id="KW-1185">Reference proteome</keyword>
<evidence type="ECO:0000256" key="2">
    <source>
        <dbReference type="ARBA" id="ARBA00022448"/>
    </source>
</evidence>
<evidence type="ECO:0000256" key="1">
    <source>
        <dbReference type="ARBA" id="ARBA00005417"/>
    </source>
</evidence>
<dbReference type="InterPro" id="IPR027417">
    <property type="entry name" value="P-loop_NTPase"/>
</dbReference>
<sequence>MEKEHLLEARDLTFQYGERVVFSDLSLELEKGGITCLLGPNGCGKTTLIDTLLGFHSPVKGVIELGGRNLAEMKAREIARMAAYVPQTHEKHFPYSVADVILMGRTAHLGFFQAPGKEDREMVRDLLEKTGRLSLAERDYRELSGGETQIVLILRALVQESPLIIMDEPTSHLDFKNELVLLEMIHELAESRNRGVLMSTHSPNQALFLANRDLSVRVVLMDESGRLISGTPREILTVENMASFYGIKAVQLKNEEGNLTSLFPLEIIRSQT</sequence>
<comment type="caution">
    <text evidence="6">The sequence shown here is derived from an EMBL/GenBank/DDBJ whole genome shotgun (WGS) entry which is preliminary data.</text>
</comment>
<comment type="similarity">
    <text evidence="1">Belongs to the ABC transporter superfamily.</text>
</comment>
<dbReference type="PANTHER" id="PTHR42734:SF6">
    <property type="entry name" value="MOLYBDATE IMPORT ATP-BINDING PROTEIN MOLC"/>
    <property type="match status" value="1"/>
</dbReference>
<dbReference type="GO" id="GO:0016887">
    <property type="term" value="F:ATP hydrolysis activity"/>
    <property type="evidence" value="ECO:0007669"/>
    <property type="project" value="InterPro"/>
</dbReference>
<evidence type="ECO:0000313" key="6">
    <source>
        <dbReference type="EMBL" id="MBB6480397.1"/>
    </source>
</evidence>
<keyword evidence="3" id="KW-0547">Nucleotide-binding</keyword>
<dbReference type="GO" id="GO:0005524">
    <property type="term" value="F:ATP binding"/>
    <property type="evidence" value="ECO:0007669"/>
    <property type="project" value="UniProtKB-KW"/>
</dbReference>
<dbReference type="SUPFAM" id="SSF52540">
    <property type="entry name" value="P-loop containing nucleoside triphosphate hydrolases"/>
    <property type="match status" value="1"/>
</dbReference>
<dbReference type="FunFam" id="3.40.50.300:FF:000134">
    <property type="entry name" value="Iron-enterobactin ABC transporter ATP-binding protein"/>
    <property type="match status" value="1"/>
</dbReference>
<dbReference type="Pfam" id="PF00005">
    <property type="entry name" value="ABC_tran"/>
    <property type="match status" value="1"/>
</dbReference>
<dbReference type="InterPro" id="IPR003593">
    <property type="entry name" value="AAA+_ATPase"/>
</dbReference>
<dbReference type="AlphaFoldDB" id="A0A841RAW9"/>
<feature type="domain" description="ABC transporter" evidence="5">
    <location>
        <begin position="7"/>
        <end position="248"/>
    </location>
</feature>
<keyword evidence="4 6" id="KW-0067">ATP-binding</keyword>
<name>A0A841RAW9_9SPIO</name>
<reference evidence="6 7" key="1">
    <citation type="submission" date="2020-08" db="EMBL/GenBank/DDBJ databases">
        <title>Genomic Encyclopedia of Type Strains, Phase IV (KMG-IV): sequencing the most valuable type-strain genomes for metagenomic binning, comparative biology and taxonomic classification.</title>
        <authorList>
            <person name="Goeker M."/>
        </authorList>
    </citation>
    <scope>NUCLEOTIDE SEQUENCE [LARGE SCALE GENOMIC DNA]</scope>
    <source>
        <strain evidence="6 7">DSM 2461</strain>
    </source>
</reference>
<dbReference type="EMBL" id="JACHGJ010000003">
    <property type="protein sequence ID" value="MBB6480397.1"/>
    <property type="molecule type" value="Genomic_DNA"/>
</dbReference>
<dbReference type="PROSITE" id="PS50893">
    <property type="entry name" value="ABC_TRANSPORTER_2"/>
    <property type="match status" value="1"/>
</dbReference>
<evidence type="ECO:0000256" key="4">
    <source>
        <dbReference type="ARBA" id="ARBA00022840"/>
    </source>
</evidence>
<protein>
    <submittedName>
        <fullName evidence="6">Iron complex transport system ATP-binding protein</fullName>
    </submittedName>
</protein>
<dbReference type="CDD" id="cd03214">
    <property type="entry name" value="ABC_Iron-Siderophores_B12_Hemin"/>
    <property type="match status" value="1"/>
</dbReference>
<dbReference type="SMART" id="SM00382">
    <property type="entry name" value="AAA"/>
    <property type="match status" value="1"/>
</dbReference>
<gene>
    <name evidence="6" type="ORF">HNR50_002060</name>
</gene>
<evidence type="ECO:0000313" key="7">
    <source>
        <dbReference type="Proteomes" id="UP000587760"/>
    </source>
</evidence>
<dbReference type="InterPro" id="IPR003439">
    <property type="entry name" value="ABC_transporter-like_ATP-bd"/>
</dbReference>
<dbReference type="PANTHER" id="PTHR42734">
    <property type="entry name" value="METAL TRANSPORT SYSTEM ATP-BINDING PROTEIN TM_0124-RELATED"/>
    <property type="match status" value="1"/>
</dbReference>
<proteinExistence type="inferred from homology"/>